<keyword evidence="4" id="KW-0159">Chromosome partition</keyword>
<name>A0A1F4U323_UNCSA</name>
<dbReference type="PANTHER" id="PTHR30349">
    <property type="entry name" value="PHAGE INTEGRASE-RELATED"/>
    <property type="match status" value="1"/>
</dbReference>
<dbReference type="Gene3D" id="1.10.150.130">
    <property type="match status" value="1"/>
</dbReference>
<dbReference type="PROSITE" id="PS51900">
    <property type="entry name" value="CB"/>
    <property type="match status" value="1"/>
</dbReference>
<dbReference type="InterPro" id="IPR050090">
    <property type="entry name" value="Tyrosine_recombinase_XerCD"/>
</dbReference>
<dbReference type="GO" id="GO:0006310">
    <property type="term" value="P:DNA recombination"/>
    <property type="evidence" value="ECO:0007669"/>
    <property type="project" value="UniProtKB-KW"/>
</dbReference>
<evidence type="ECO:0000256" key="4">
    <source>
        <dbReference type="ARBA" id="ARBA00022829"/>
    </source>
</evidence>
<evidence type="ECO:0000256" key="7">
    <source>
        <dbReference type="ARBA" id="ARBA00023172"/>
    </source>
</evidence>
<evidence type="ECO:0000256" key="6">
    <source>
        <dbReference type="ARBA" id="ARBA00023125"/>
    </source>
</evidence>
<dbReference type="PANTHER" id="PTHR30349:SF77">
    <property type="entry name" value="TYROSINE RECOMBINASE XERC"/>
    <property type="match status" value="1"/>
</dbReference>
<dbReference type="SUPFAM" id="SSF56349">
    <property type="entry name" value="DNA breaking-rejoining enzymes"/>
    <property type="match status" value="1"/>
</dbReference>
<dbReference type="PROSITE" id="PS51898">
    <property type="entry name" value="TYR_RECOMBINASE"/>
    <property type="match status" value="1"/>
</dbReference>
<evidence type="ECO:0000259" key="11">
    <source>
        <dbReference type="PROSITE" id="PS51900"/>
    </source>
</evidence>
<evidence type="ECO:0000256" key="3">
    <source>
        <dbReference type="ARBA" id="ARBA00022618"/>
    </source>
</evidence>
<dbReference type="Pfam" id="PF00589">
    <property type="entry name" value="Phage_integrase"/>
    <property type="match status" value="1"/>
</dbReference>
<evidence type="ECO:0000313" key="12">
    <source>
        <dbReference type="EMBL" id="OGC39230.1"/>
    </source>
</evidence>
<evidence type="ECO:0008006" key="14">
    <source>
        <dbReference type="Google" id="ProtNLM"/>
    </source>
</evidence>
<evidence type="ECO:0000256" key="5">
    <source>
        <dbReference type="ARBA" id="ARBA00022908"/>
    </source>
</evidence>
<evidence type="ECO:0000256" key="9">
    <source>
        <dbReference type="PROSITE-ProRule" id="PRU01248"/>
    </source>
</evidence>
<proteinExistence type="predicted"/>
<accession>A0A1F4U323</accession>
<reference evidence="12 13" key="1">
    <citation type="journal article" date="2016" name="Nat. Commun.">
        <title>Thousands of microbial genomes shed light on interconnected biogeochemical processes in an aquifer system.</title>
        <authorList>
            <person name="Anantharaman K."/>
            <person name="Brown C.T."/>
            <person name="Hug L.A."/>
            <person name="Sharon I."/>
            <person name="Castelle C.J."/>
            <person name="Probst A.J."/>
            <person name="Thomas B.C."/>
            <person name="Singh A."/>
            <person name="Wilkins M.J."/>
            <person name="Karaoz U."/>
            <person name="Brodie E.L."/>
            <person name="Williams K.H."/>
            <person name="Hubbard S.S."/>
            <person name="Banfield J.F."/>
        </authorList>
    </citation>
    <scope>NUCLEOTIDE SEQUENCE [LARGE SCALE GENOMIC DNA]</scope>
</reference>
<keyword evidence="8" id="KW-0131">Cell cycle</keyword>
<dbReference type="GO" id="GO:0005737">
    <property type="term" value="C:cytoplasm"/>
    <property type="evidence" value="ECO:0007669"/>
    <property type="project" value="UniProtKB-SubCell"/>
</dbReference>
<protein>
    <recommendedName>
        <fullName evidence="14">Tyrosine recombinase XerC</fullName>
    </recommendedName>
</protein>
<dbReference type="GO" id="GO:0007059">
    <property type="term" value="P:chromosome segregation"/>
    <property type="evidence" value="ECO:0007669"/>
    <property type="project" value="UniProtKB-KW"/>
</dbReference>
<comment type="caution">
    <text evidence="12">The sequence shown here is derived from an EMBL/GenBank/DDBJ whole genome shotgun (WGS) entry which is preliminary data.</text>
</comment>
<feature type="domain" description="Core-binding (CB)" evidence="11">
    <location>
        <begin position="3"/>
        <end position="94"/>
    </location>
</feature>
<dbReference type="InterPro" id="IPR010998">
    <property type="entry name" value="Integrase_recombinase_N"/>
</dbReference>
<dbReference type="GO" id="GO:0051301">
    <property type="term" value="P:cell division"/>
    <property type="evidence" value="ECO:0007669"/>
    <property type="project" value="UniProtKB-KW"/>
</dbReference>
<keyword evidence="6 9" id="KW-0238">DNA-binding</keyword>
<dbReference type="Gene3D" id="1.10.443.10">
    <property type="entry name" value="Intergrase catalytic core"/>
    <property type="match status" value="1"/>
</dbReference>
<dbReference type="InterPro" id="IPR044068">
    <property type="entry name" value="CB"/>
</dbReference>
<dbReference type="GO" id="GO:0015074">
    <property type="term" value="P:DNA integration"/>
    <property type="evidence" value="ECO:0007669"/>
    <property type="project" value="UniProtKB-KW"/>
</dbReference>
<keyword evidence="3" id="KW-0132">Cell division</keyword>
<evidence type="ECO:0000256" key="1">
    <source>
        <dbReference type="ARBA" id="ARBA00004496"/>
    </source>
</evidence>
<dbReference type="AlphaFoldDB" id="A0A1F4U323"/>
<evidence type="ECO:0000259" key="10">
    <source>
        <dbReference type="PROSITE" id="PS51898"/>
    </source>
</evidence>
<evidence type="ECO:0000313" key="13">
    <source>
        <dbReference type="Proteomes" id="UP000179242"/>
    </source>
</evidence>
<sequence length="318" mass="36295">MGLSIEHLAAKYIESLLIANFSRRTIGNYRGTLGKFMGYLKSYQVDSPDQITKELLQDYQAFIAGEKNKFGRNNAVKSQNNTLKIAIYFCRFMADNDFILKDPTRGIRYAREPKCLPRDILSPAEAKKILEQPDHQTPTGYRDRAILELFYSSAIRNEELRNLDLSDLDCPNATLMVRHGKGNKDRYVPIGKTACQCLEGYLCHIRPVFLRDFKPTDALFLSNRGTRIGHSCLDATIKKYARMAKLTKKVSPHTFRHTCATHLVNNGMNIRHVQALLGHASLSSTQIYTRVAISDLKRVLKKHHPREKTTKKEARVPE</sequence>
<dbReference type="CDD" id="cd00798">
    <property type="entry name" value="INT_XerDC_C"/>
    <property type="match status" value="1"/>
</dbReference>
<feature type="domain" description="Tyr recombinase" evidence="10">
    <location>
        <begin position="111"/>
        <end position="301"/>
    </location>
</feature>
<dbReference type="Proteomes" id="UP000179242">
    <property type="component" value="Unassembled WGS sequence"/>
</dbReference>
<evidence type="ECO:0000256" key="2">
    <source>
        <dbReference type="ARBA" id="ARBA00022490"/>
    </source>
</evidence>
<dbReference type="EMBL" id="MEUJ01000012">
    <property type="protein sequence ID" value="OGC39230.1"/>
    <property type="molecule type" value="Genomic_DNA"/>
</dbReference>
<keyword evidence="7" id="KW-0233">DNA recombination</keyword>
<comment type="subcellular location">
    <subcellularLocation>
        <location evidence="1">Cytoplasm</location>
    </subcellularLocation>
</comment>
<evidence type="ECO:0000256" key="8">
    <source>
        <dbReference type="ARBA" id="ARBA00023306"/>
    </source>
</evidence>
<dbReference type="GO" id="GO:0003677">
    <property type="term" value="F:DNA binding"/>
    <property type="evidence" value="ECO:0007669"/>
    <property type="project" value="UniProtKB-UniRule"/>
</dbReference>
<gene>
    <name evidence="12" type="ORF">A2438_07605</name>
</gene>
<dbReference type="InterPro" id="IPR013762">
    <property type="entry name" value="Integrase-like_cat_sf"/>
</dbReference>
<keyword evidence="5" id="KW-0229">DNA integration</keyword>
<keyword evidence="2" id="KW-0963">Cytoplasm</keyword>
<organism evidence="12 13">
    <name type="scientific">candidate division WOR-1 bacterium RIFOXYC2_FULL_46_14</name>
    <dbReference type="NCBI Taxonomy" id="1802587"/>
    <lineage>
        <taxon>Bacteria</taxon>
        <taxon>Bacillati</taxon>
        <taxon>Saganbacteria</taxon>
    </lineage>
</organism>
<dbReference type="InterPro" id="IPR002104">
    <property type="entry name" value="Integrase_catalytic"/>
</dbReference>
<dbReference type="InterPro" id="IPR011010">
    <property type="entry name" value="DNA_brk_join_enz"/>
</dbReference>